<comment type="similarity">
    <text evidence="2">Belongs to the histone deacetylase family. HD type 1 subfamily.</text>
</comment>
<evidence type="ECO:0000256" key="3">
    <source>
        <dbReference type="ARBA" id="ARBA00012111"/>
    </source>
</evidence>
<accession>A0A2N5SAL4</accession>
<evidence type="ECO:0000256" key="4">
    <source>
        <dbReference type="ARBA" id="ARBA00022491"/>
    </source>
</evidence>
<dbReference type="Pfam" id="PF00850">
    <property type="entry name" value="Hist_deacetyl"/>
    <property type="match status" value="1"/>
</dbReference>
<dbReference type="GO" id="GO:0141221">
    <property type="term" value="F:histone deacetylase activity, hydrolytic mechanism"/>
    <property type="evidence" value="ECO:0007669"/>
    <property type="project" value="UniProtKB-EC"/>
</dbReference>
<organism evidence="12 13">
    <name type="scientific">Puccinia coronata f. sp. avenae</name>
    <dbReference type="NCBI Taxonomy" id="200324"/>
    <lineage>
        <taxon>Eukaryota</taxon>
        <taxon>Fungi</taxon>
        <taxon>Dikarya</taxon>
        <taxon>Basidiomycota</taxon>
        <taxon>Pucciniomycotina</taxon>
        <taxon>Pucciniomycetes</taxon>
        <taxon>Pucciniales</taxon>
        <taxon>Pucciniaceae</taxon>
        <taxon>Puccinia</taxon>
    </lineage>
</organism>
<dbReference type="PANTHER" id="PTHR10625">
    <property type="entry name" value="HISTONE DEACETYLASE HDAC1-RELATED"/>
    <property type="match status" value="1"/>
</dbReference>
<keyword evidence="8" id="KW-0804">Transcription</keyword>
<proteinExistence type="inferred from homology"/>
<sequence>MAQGIPARCVYALPTDLDPLDRLPSNRGRSSAVHNLVKAFGLIRTAAQDSDDPVANRARVVLTDLASRAELEEFHDPEYIGSLLRGYDPQDNALGNKRGHTGSGRAFGSATSELDRPATEDTRSAEDGNLEEFGLEHDCPPFPKMAQYVLAVAGAALQTSRELREDRADIGIVWDGGRHHAQRSTAAGFCYINDAALAISELRRQPVERGLKKLDRVLYLDMLDIHHGDGVELAFWNTSRVLTLSAHFHDPKGGFYPLSGDVLSSGPAPPSPAASHALNIPIRIPGALSYVCRRTIIPLISAYQPSAVVIQCGVDGLAGDPIGGRLWGLGLKEMGSCLETVIQNSICHDRKVLLLGGGGYHTPNVARAWAYFTSIALGRKFDLEETEIPLEVQGDVDYAPTYSLDVPGLERPLSEHKKGSDISFENDTELQAARSHKPNSTFINHRSPLPPSSVEISDLPSTELDQTAVLEILTKAIALFPPVRPHSEELSALTSI</sequence>
<evidence type="ECO:0000256" key="1">
    <source>
        <dbReference type="ARBA" id="ARBA00004123"/>
    </source>
</evidence>
<keyword evidence="9" id="KW-0539">Nucleus</keyword>
<dbReference type="AlphaFoldDB" id="A0A2N5SAL4"/>
<name>A0A2N5SAL4_9BASI</name>
<feature type="domain" description="Histone deacetylase" evidence="11">
    <location>
        <begin position="26"/>
        <end position="374"/>
    </location>
</feature>
<dbReference type="SUPFAM" id="SSF52768">
    <property type="entry name" value="Arginase/deacetylase"/>
    <property type="match status" value="1"/>
</dbReference>
<comment type="caution">
    <text evidence="12">The sequence shown here is derived from an EMBL/GenBank/DDBJ whole genome shotgun (WGS) entry which is preliminary data.</text>
</comment>
<gene>
    <name evidence="12" type="ORF">PCASD_21203</name>
</gene>
<keyword evidence="4" id="KW-0678">Repressor</keyword>
<keyword evidence="6" id="KW-0156">Chromatin regulator</keyword>
<dbReference type="Gene3D" id="3.40.800.20">
    <property type="entry name" value="Histone deacetylase domain"/>
    <property type="match status" value="1"/>
</dbReference>
<reference evidence="12 13" key="1">
    <citation type="submission" date="2017-11" db="EMBL/GenBank/DDBJ databases">
        <title>De novo assembly and phasing of dikaryotic genomes from two isolates of Puccinia coronata f. sp. avenae, the causal agent of oat crown rust.</title>
        <authorList>
            <person name="Miller M.E."/>
            <person name="Zhang Y."/>
            <person name="Omidvar V."/>
            <person name="Sperschneider J."/>
            <person name="Schwessinger B."/>
            <person name="Raley C."/>
            <person name="Palmer J.M."/>
            <person name="Garnica D."/>
            <person name="Upadhyaya N."/>
            <person name="Rathjen J."/>
            <person name="Taylor J.M."/>
            <person name="Park R.F."/>
            <person name="Dodds P.N."/>
            <person name="Hirsch C.D."/>
            <person name="Kianian S.F."/>
            <person name="Figueroa M."/>
        </authorList>
    </citation>
    <scope>NUCLEOTIDE SEQUENCE [LARGE SCALE GENOMIC DNA]</scope>
    <source>
        <strain evidence="12">12SD80</strain>
    </source>
</reference>
<evidence type="ECO:0000256" key="10">
    <source>
        <dbReference type="SAM" id="MobiDB-lite"/>
    </source>
</evidence>
<protein>
    <recommendedName>
        <fullName evidence="3">histone deacetylase</fullName>
        <ecNumber evidence="3">3.5.1.98</ecNumber>
    </recommendedName>
</protein>
<evidence type="ECO:0000256" key="7">
    <source>
        <dbReference type="ARBA" id="ARBA00023015"/>
    </source>
</evidence>
<dbReference type="InterPro" id="IPR037138">
    <property type="entry name" value="His_deacetylse_dom_sf"/>
</dbReference>
<feature type="region of interest" description="Disordered" evidence="10">
    <location>
        <begin position="435"/>
        <end position="458"/>
    </location>
</feature>
<dbReference type="Proteomes" id="UP000235392">
    <property type="component" value="Unassembled WGS sequence"/>
</dbReference>
<evidence type="ECO:0000256" key="9">
    <source>
        <dbReference type="ARBA" id="ARBA00023242"/>
    </source>
</evidence>
<evidence type="ECO:0000313" key="13">
    <source>
        <dbReference type="Proteomes" id="UP000235392"/>
    </source>
</evidence>
<dbReference type="EC" id="3.5.1.98" evidence="3"/>
<evidence type="ECO:0000256" key="5">
    <source>
        <dbReference type="ARBA" id="ARBA00022801"/>
    </source>
</evidence>
<feature type="region of interest" description="Disordered" evidence="10">
    <location>
        <begin position="91"/>
        <end position="125"/>
    </location>
</feature>
<dbReference type="InterPro" id="IPR023801">
    <property type="entry name" value="His_deacetylse_dom"/>
</dbReference>
<dbReference type="PRINTS" id="PR01270">
    <property type="entry name" value="HDASUPER"/>
</dbReference>
<comment type="subcellular location">
    <subcellularLocation>
        <location evidence="1">Nucleus</location>
    </subcellularLocation>
</comment>
<evidence type="ECO:0000313" key="12">
    <source>
        <dbReference type="EMBL" id="PLW10272.1"/>
    </source>
</evidence>
<dbReference type="InterPro" id="IPR023696">
    <property type="entry name" value="Ureohydrolase_dom_sf"/>
</dbReference>
<keyword evidence="5" id="KW-0378">Hydrolase</keyword>
<keyword evidence="7" id="KW-0805">Transcription regulation</keyword>
<dbReference type="GO" id="GO:0005634">
    <property type="term" value="C:nucleus"/>
    <property type="evidence" value="ECO:0007669"/>
    <property type="project" value="UniProtKB-SubCell"/>
</dbReference>
<evidence type="ECO:0000259" key="11">
    <source>
        <dbReference type="Pfam" id="PF00850"/>
    </source>
</evidence>
<dbReference type="PANTHER" id="PTHR10625:SF14">
    <property type="entry name" value="HISTONE DEACETYLASE 8"/>
    <property type="match status" value="1"/>
</dbReference>
<evidence type="ECO:0000256" key="6">
    <source>
        <dbReference type="ARBA" id="ARBA00022853"/>
    </source>
</evidence>
<evidence type="ECO:0000256" key="2">
    <source>
        <dbReference type="ARBA" id="ARBA00006457"/>
    </source>
</evidence>
<dbReference type="InterPro" id="IPR000286">
    <property type="entry name" value="HDACs"/>
</dbReference>
<feature type="compositionally biased region" description="Basic and acidic residues" evidence="10">
    <location>
        <begin position="113"/>
        <end position="125"/>
    </location>
</feature>
<dbReference type="GO" id="GO:0031507">
    <property type="term" value="P:heterochromatin formation"/>
    <property type="evidence" value="ECO:0007669"/>
    <property type="project" value="TreeGrafter"/>
</dbReference>
<dbReference type="EMBL" id="PGCI01000970">
    <property type="protein sequence ID" value="PLW10272.1"/>
    <property type="molecule type" value="Genomic_DNA"/>
</dbReference>
<evidence type="ECO:0000256" key="8">
    <source>
        <dbReference type="ARBA" id="ARBA00023163"/>
    </source>
</evidence>